<dbReference type="Proteomes" id="UP000665944">
    <property type="component" value="Unassembled WGS sequence"/>
</dbReference>
<evidence type="ECO:0000313" key="1">
    <source>
        <dbReference type="EMBL" id="MCM5672819.1"/>
    </source>
</evidence>
<keyword evidence="2" id="KW-1185">Reference proteome</keyword>
<evidence type="ECO:0000313" key="2">
    <source>
        <dbReference type="Proteomes" id="UP000665944"/>
    </source>
</evidence>
<dbReference type="EMBL" id="JAGHKT020000012">
    <property type="protein sequence ID" value="MCM5672819.1"/>
    <property type="molecule type" value="Genomic_DNA"/>
</dbReference>
<organism evidence="1 2">
    <name type="scientific">Staphylococcus hominis</name>
    <dbReference type="NCBI Taxonomy" id="1290"/>
    <lineage>
        <taxon>Bacteria</taxon>
        <taxon>Bacillati</taxon>
        <taxon>Bacillota</taxon>
        <taxon>Bacilli</taxon>
        <taxon>Bacillales</taxon>
        <taxon>Staphylococcaceae</taxon>
        <taxon>Staphylococcus</taxon>
    </lineage>
</organism>
<comment type="caution">
    <text evidence="1">The sequence shown here is derived from an EMBL/GenBank/DDBJ whole genome shotgun (WGS) entry which is preliminary data.</text>
</comment>
<accession>A0A8X8GSD2</accession>
<dbReference type="RefSeq" id="WP_017175057.1">
    <property type="nucleotide sequence ID" value="NZ_CP014107.1"/>
</dbReference>
<dbReference type="AlphaFoldDB" id="A0A8X8GSD2"/>
<protein>
    <submittedName>
        <fullName evidence="1">Sugar ABC transporter permease</fullName>
    </submittedName>
</protein>
<reference evidence="1 2" key="1">
    <citation type="submission" date="2022-06" db="EMBL/GenBank/DDBJ databases">
        <title>Staphylococcus hominis ShoR14 genome sequence.</title>
        <authorList>
            <person name="Yeo C.C."/>
            <person name="Chew C.H."/>
            <person name="Che Hamzah A.M."/>
            <person name="Al-Trad E.I."/>
        </authorList>
    </citation>
    <scope>NUCLEOTIDE SEQUENCE [LARGE SCALE GENOMIC DNA]</scope>
    <source>
        <strain evidence="1 2">ShoR14</strain>
    </source>
</reference>
<sequence length="97" mass="11792">MNNTNFIDQLSHVNMIETLYLNSNDLKPSMNLFLNLLFKRLLLEYYVYIRTIYNKYACLETPFLSFQLFFNNFHELFYIMYTLIDTQNITTYSNVLE</sequence>
<name>A0A8X8GSD2_STAHO</name>
<gene>
    <name evidence="1" type="ORF">J7T32_008705</name>
</gene>
<proteinExistence type="predicted"/>